<accession>A0A2T2NML2</accession>
<feature type="region of interest" description="Disordered" evidence="1">
    <location>
        <begin position="226"/>
        <end position="259"/>
    </location>
</feature>
<evidence type="ECO:0000313" key="2">
    <source>
        <dbReference type="EMBL" id="PSN66672.1"/>
    </source>
</evidence>
<evidence type="ECO:0000256" key="1">
    <source>
        <dbReference type="SAM" id="MobiDB-lite"/>
    </source>
</evidence>
<dbReference type="EMBL" id="KZ678135">
    <property type="protein sequence ID" value="PSN66672.1"/>
    <property type="molecule type" value="Genomic_DNA"/>
</dbReference>
<feature type="compositionally biased region" description="Polar residues" evidence="1">
    <location>
        <begin position="1"/>
        <end position="18"/>
    </location>
</feature>
<feature type="region of interest" description="Disordered" evidence="1">
    <location>
        <begin position="1"/>
        <end position="37"/>
    </location>
</feature>
<protein>
    <submittedName>
        <fullName evidence="2">Uncharacterized protein</fullName>
    </submittedName>
</protein>
<reference evidence="2 3" key="1">
    <citation type="journal article" date="2018" name="Front. Microbiol.">
        <title>Genome-Wide Analysis of Corynespora cassiicola Leaf Fall Disease Putative Effectors.</title>
        <authorList>
            <person name="Lopez D."/>
            <person name="Ribeiro S."/>
            <person name="Label P."/>
            <person name="Fumanal B."/>
            <person name="Venisse J.S."/>
            <person name="Kohler A."/>
            <person name="de Oliveira R.R."/>
            <person name="Labutti K."/>
            <person name="Lipzen A."/>
            <person name="Lail K."/>
            <person name="Bauer D."/>
            <person name="Ohm R.A."/>
            <person name="Barry K.W."/>
            <person name="Spatafora J."/>
            <person name="Grigoriev I.V."/>
            <person name="Martin F.M."/>
            <person name="Pujade-Renaud V."/>
        </authorList>
    </citation>
    <scope>NUCLEOTIDE SEQUENCE [LARGE SCALE GENOMIC DNA]</scope>
    <source>
        <strain evidence="2 3">Philippines</strain>
    </source>
</reference>
<sequence>MMNTPALSRNSAAGQSVKSCGGPSVTRPQPNLGSDASDGACGLPLACPGKPVGARAESSFLDLRWTPDELPHPPPPVGWPFTRHTVVRRARQGCHAASATVWPSQPTRLGQPASDWCAPAREMQSEMRCMRAKICAGALLIPTPRPLLTMFCKSSPPACYRGHGHGHAHGRRHGPAHRCLPTLHSSHTPQPVSAAPRRPQGFVLPCLPFAHCFFFFGDPRASAVRTRTRTRTRRGGSAQPSPLVGFRRPASTRASLGPA</sequence>
<proteinExistence type="predicted"/>
<name>A0A2T2NML2_CORCC</name>
<keyword evidence="3" id="KW-1185">Reference proteome</keyword>
<evidence type="ECO:0000313" key="3">
    <source>
        <dbReference type="Proteomes" id="UP000240883"/>
    </source>
</evidence>
<gene>
    <name evidence="2" type="ORF">BS50DRAFT_371069</name>
</gene>
<organism evidence="2 3">
    <name type="scientific">Corynespora cassiicola Philippines</name>
    <dbReference type="NCBI Taxonomy" id="1448308"/>
    <lineage>
        <taxon>Eukaryota</taxon>
        <taxon>Fungi</taxon>
        <taxon>Dikarya</taxon>
        <taxon>Ascomycota</taxon>
        <taxon>Pezizomycotina</taxon>
        <taxon>Dothideomycetes</taxon>
        <taxon>Pleosporomycetidae</taxon>
        <taxon>Pleosporales</taxon>
        <taxon>Corynesporascaceae</taxon>
        <taxon>Corynespora</taxon>
    </lineage>
</organism>
<dbReference type="AlphaFoldDB" id="A0A2T2NML2"/>
<dbReference type="Proteomes" id="UP000240883">
    <property type="component" value="Unassembled WGS sequence"/>
</dbReference>